<comment type="caution">
    <text evidence="2">The sequence shown here is derived from an EMBL/GenBank/DDBJ whole genome shotgun (WGS) entry which is preliminary data.</text>
</comment>
<evidence type="ECO:0000313" key="2">
    <source>
        <dbReference type="EMBL" id="MBC3765192.1"/>
    </source>
</evidence>
<dbReference type="RefSeq" id="WP_186505669.1">
    <property type="nucleotide sequence ID" value="NZ_JACNEP010000003.1"/>
</dbReference>
<gene>
    <name evidence="2" type="ORF">H8B19_04850</name>
</gene>
<dbReference type="Proteomes" id="UP000601768">
    <property type="component" value="Unassembled WGS sequence"/>
</dbReference>
<reference evidence="2" key="1">
    <citation type="journal article" date="2018" name="Int. J. Syst. Evol. Microbiol.">
        <title>Neptunicella marina gen. nov., sp. nov., isolated from surface seawater.</title>
        <authorList>
            <person name="Liu X."/>
            <person name="Lai Q."/>
            <person name="Du Y."/>
            <person name="Zhang X."/>
            <person name="Liu Z."/>
            <person name="Sun F."/>
            <person name="Shao Z."/>
        </authorList>
    </citation>
    <scope>NUCLEOTIDE SEQUENCE</scope>
    <source>
        <strain evidence="2">S27-2</strain>
    </source>
</reference>
<keyword evidence="1" id="KW-0732">Signal</keyword>
<accession>A0A8J6IT07</accession>
<evidence type="ECO:0000256" key="1">
    <source>
        <dbReference type="SAM" id="SignalP"/>
    </source>
</evidence>
<feature type="signal peptide" evidence="1">
    <location>
        <begin position="1"/>
        <end position="18"/>
    </location>
</feature>
<feature type="chain" id="PRO_5035207769" evidence="1">
    <location>
        <begin position="19"/>
        <end position="110"/>
    </location>
</feature>
<reference evidence="2" key="2">
    <citation type="submission" date="2020-08" db="EMBL/GenBank/DDBJ databases">
        <authorList>
            <person name="Lai Q."/>
        </authorList>
    </citation>
    <scope>NUCLEOTIDE SEQUENCE</scope>
    <source>
        <strain evidence="2">S27-2</strain>
    </source>
</reference>
<evidence type="ECO:0000313" key="3">
    <source>
        <dbReference type="Proteomes" id="UP000601768"/>
    </source>
</evidence>
<name>A0A8J6IT07_9ALTE</name>
<dbReference type="EMBL" id="JACNEP010000003">
    <property type="protein sequence ID" value="MBC3765192.1"/>
    <property type="molecule type" value="Genomic_DNA"/>
</dbReference>
<dbReference type="AlphaFoldDB" id="A0A8J6IT07"/>
<sequence>MKNLLAIGSLFIAANAVAESECPTLFFNLPLYPQANYCQQFNDAPPATLTYHANAGMQQTAEYYQKQLGKPGSDSMFKGRRVMQFDQGNTIIVLSVDGNGTQVDILVKTA</sequence>
<proteinExistence type="predicted"/>
<keyword evidence="3" id="KW-1185">Reference proteome</keyword>
<protein>
    <submittedName>
        <fullName evidence="2">Uncharacterized protein</fullName>
    </submittedName>
</protein>
<organism evidence="2 3">
    <name type="scientific">Neptunicella marina</name>
    <dbReference type="NCBI Taxonomy" id="2125989"/>
    <lineage>
        <taxon>Bacteria</taxon>
        <taxon>Pseudomonadati</taxon>
        <taxon>Pseudomonadota</taxon>
        <taxon>Gammaproteobacteria</taxon>
        <taxon>Alteromonadales</taxon>
        <taxon>Alteromonadaceae</taxon>
        <taxon>Neptunicella</taxon>
    </lineage>
</organism>